<dbReference type="Pfam" id="PF25243">
    <property type="entry name" value="WAV3_C"/>
    <property type="match status" value="1"/>
</dbReference>
<evidence type="ECO:0000313" key="6">
    <source>
        <dbReference type="Proteomes" id="UP001634007"/>
    </source>
</evidence>
<dbReference type="InterPro" id="IPR057427">
    <property type="entry name" value="WAV3_C"/>
</dbReference>
<dbReference type="InterPro" id="IPR013083">
    <property type="entry name" value="Znf_RING/FYVE/PHD"/>
</dbReference>
<dbReference type="SMART" id="SM00327">
    <property type="entry name" value="VWA"/>
    <property type="match status" value="1"/>
</dbReference>
<dbReference type="Gene3D" id="3.30.40.10">
    <property type="entry name" value="Zinc/RING finger domain, C3HC4 (zinc finger)"/>
    <property type="match status" value="1"/>
</dbReference>
<sequence length="760" mass="81078">MVLGWRRAFCTSIPKDDDAAAAAGAGPGAGAGSVAKTFSCKLPRLSSNNGGAGSSTGNSPRISSKFGFFSNPSTPRSQSRQRPEPEPAPAPSPNLRCRTAAVATPASSAASSPRLQCKTAAPKRSGGGGGERHQSLFNNLSNPSSPRSPSGFSLLKASLRLSRTRCGICLQSVKTGQGTAIFTAECAHTFHFPCVAAHVKKHRVLACPVCSACWKEIPLLDAHKIGGDDDAESKIASAKPKPLRAYDDDESLLSPSSVSRFNPIPESDESNEDDQQREEDVEFQGFCVGSSASPLSRMRLSDEENSGRNVEVSLLPEAAVISANKSYGTCAVVLKVKAPPAATRAASARAPIDLVTVLDVSASMSGEKLLMMKRAMRLVISSLGETDRLSIVAFSTTSKRLLPLKRMTMTGRRSARRIVDAIGCTGQAGLVNDALRKAAKVLEDRRERNPAATIVLLSDGQDQRVHANAAKQRRNSSIVSSTRFGDIPVHAVGFCDPCGGASGHAAAQDESFARCLSGLTCVVVQDLKLQLGFISGSDRVEITAVYSLMGRPTSLGSGLIRVGDLFAEEERELLVELRLSGSHHVMSVGSSYRDPLTRELVYSREQPIPVPRPHAVRSSSPHGIQRLKNLHVTARAIAESRRLADRGDASGAYHLLSSARALLVQSCLTSADEFLRCLEAELAELQRLRQQSQRARAAADERREPPAAAAAAARGGADEKPEPLTPTSAWRAAERLAKVAIMRKSMNRVSDLHGFENARF</sequence>
<dbReference type="Pfam" id="PF17123">
    <property type="entry name" value="zf-RING_11"/>
    <property type="match status" value="1"/>
</dbReference>
<evidence type="ECO:0000259" key="4">
    <source>
        <dbReference type="PROSITE" id="PS50234"/>
    </source>
</evidence>
<feature type="region of interest" description="Disordered" evidence="2">
    <location>
        <begin position="694"/>
        <end position="729"/>
    </location>
</feature>
<keyword evidence="1" id="KW-0863">Zinc-finger</keyword>
<evidence type="ECO:0000313" key="5">
    <source>
        <dbReference type="EMBL" id="KAL3721892.1"/>
    </source>
</evidence>
<dbReference type="AlphaFoldDB" id="A0ABD3J2K6"/>
<dbReference type="GO" id="GO:0008270">
    <property type="term" value="F:zinc ion binding"/>
    <property type="evidence" value="ECO:0007669"/>
    <property type="project" value="UniProtKB-KW"/>
</dbReference>
<proteinExistence type="predicted"/>
<evidence type="ECO:0000256" key="1">
    <source>
        <dbReference type="PROSITE-ProRule" id="PRU00175"/>
    </source>
</evidence>
<comment type="caution">
    <text evidence="5">The sequence shown here is derived from an EMBL/GenBank/DDBJ whole genome shotgun (WGS) entry which is preliminary data.</text>
</comment>
<protein>
    <submittedName>
        <fullName evidence="5">Uncharacterized protein</fullName>
    </submittedName>
</protein>
<feature type="compositionally biased region" description="Low complexity" evidence="2">
    <location>
        <begin position="706"/>
        <end position="715"/>
    </location>
</feature>
<dbReference type="PANTHER" id="PTHR10579:SF59">
    <property type="entry name" value="E3 UBIQUITIN-PROTEIN LIGASE EDA40-RELATED"/>
    <property type="match status" value="1"/>
</dbReference>
<name>A0ABD3J2K6_EUCGL</name>
<feature type="domain" description="RING-type" evidence="3">
    <location>
        <begin position="166"/>
        <end position="211"/>
    </location>
</feature>
<keyword evidence="6" id="KW-1185">Reference proteome</keyword>
<dbReference type="EMBL" id="JBJKBG010000009">
    <property type="protein sequence ID" value="KAL3721892.1"/>
    <property type="molecule type" value="Genomic_DNA"/>
</dbReference>
<evidence type="ECO:0000256" key="2">
    <source>
        <dbReference type="SAM" id="MobiDB-lite"/>
    </source>
</evidence>
<dbReference type="Gene3D" id="3.40.50.410">
    <property type="entry name" value="von Willebrand factor, type A domain"/>
    <property type="match status" value="1"/>
</dbReference>
<gene>
    <name evidence="5" type="ORF">ACJRO7_034265</name>
</gene>
<dbReference type="SUPFAM" id="SSF53300">
    <property type="entry name" value="vWA-like"/>
    <property type="match status" value="1"/>
</dbReference>
<dbReference type="PROSITE" id="PS50089">
    <property type="entry name" value="ZF_RING_2"/>
    <property type="match status" value="1"/>
</dbReference>
<dbReference type="CDD" id="cd23114">
    <property type="entry name" value="RING-H2_WAVH2"/>
    <property type="match status" value="1"/>
</dbReference>
<dbReference type="PROSITE" id="PS50234">
    <property type="entry name" value="VWFA"/>
    <property type="match status" value="1"/>
</dbReference>
<feature type="region of interest" description="Disordered" evidence="2">
    <location>
        <begin position="45"/>
        <end position="151"/>
    </location>
</feature>
<dbReference type="SUPFAM" id="SSF57850">
    <property type="entry name" value="RING/U-box"/>
    <property type="match status" value="1"/>
</dbReference>
<dbReference type="Proteomes" id="UP001634007">
    <property type="component" value="Unassembled WGS sequence"/>
</dbReference>
<feature type="compositionally biased region" description="Low complexity" evidence="2">
    <location>
        <begin position="135"/>
        <end position="151"/>
    </location>
</feature>
<dbReference type="PANTHER" id="PTHR10579">
    <property type="entry name" value="CALCIUM-ACTIVATED CHLORIDE CHANNEL REGULATOR"/>
    <property type="match status" value="1"/>
</dbReference>
<reference evidence="5 6" key="1">
    <citation type="submission" date="2024-11" db="EMBL/GenBank/DDBJ databases">
        <title>Chromosome-level genome assembly of Eucalyptus globulus Labill. provides insights into its genome evolution.</title>
        <authorList>
            <person name="Li X."/>
        </authorList>
    </citation>
    <scope>NUCLEOTIDE SEQUENCE [LARGE SCALE GENOMIC DNA]</scope>
    <source>
        <strain evidence="5">CL2024</strain>
        <tissue evidence="5">Fresh tender leaves</tissue>
    </source>
</reference>
<feature type="compositionally biased region" description="Acidic residues" evidence="2">
    <location>
        <begin position="266"/>
        <end position="280"/>
    </location>
</feature>
<dbReference type="SMART" id="SM00184">
    <property type="entry name" value="RING"/>
    <property type="match status" value="1"/>
</dbReference>
<dbReference type="InterPro" id="IPR001841">
    <property type="entry name" value="Znf_RING"/>
</dbReference>
<accession>A0ABD3J2K6</accession>
<keyword evidence="1" id="KW-0479">Metal-binding</keyword>
<dbReference type="InterPro" id="IPR036465">
    <property type="entry name" value="vWFA_dom_sf"/>
</dbReference>
<feature type="domain" description="VWFA" evidence="4">
    <location>
        <begin position="353"/>
        <end position="494"/>
    </location>
</feature>
<feature type="compositionally biased region" description="Low complexity" evidence="2">
    <location>
        <begin position="99"/>
        <end position="113"/>
    </location>
</feature>
<dbReference type="InterPro" id="IPR051266">
    <property type="entry name" value="CLCR"/>
</dbReference>
<keyword evidence="1" id="KW-0862">Zinc</keyword>
<feature type="region of interest" description="Disordered" evidence="2">
    <location>
        <begin position="228"/>
        <end position="280"/>
    </location>
</feature>
<organism evidence="5 6">
    <name type="scientific">Eucalyptus globulus</name>
    <name type="common">Tasmanian blue gum</name>
    <dbReference type="NCBI Taxonomy" id="34317"/>
    <lineage>
        <taxon>Eukaryota</taxon>
        <taxon>Viridiplantae</taxon>
        <taxon>Streptophyta</taxon>
        <taxon>Embryophyta</taxon>
        <taxon>Tracheophyta</taxon>
        <taxon>Spermatophyta</taxon>
        <taxon>Magnoliopsida</taxon>
        <taxon>eudicotyledons</taxon>
        <taxon>Gunneridae</taxon>
        <taxon>Pentapetalae</taxon>
        <taxon>rosids</taxon>
        <taxon>malvids</taxon>
        <taxon>Myrtales</taxon>
        <taxon>Myrtaceae</taxon>
        <taxon>Myrtoideae</taxon>
        <taxon>Eucalypteae</taxon>
        <taxon>Eucalyptus</taxon>
    </lineage>
</organism>
<dbReference type="Pfam" id="PF13519">
    <property type="entry name" value="VWA_2"/>
    <property type="match status" value="1"/>
</dbReference>
<evidence type="ECO:0000259" key="3">
    <source>
        <dbReference type="PROSITE" id="PS50089"/>
    </source>
</evidence>
<dbReference type="InterPro" id="IPR002035">
    <property type="entry name" value="VWF_A"/>
</dbReference>